<keyword evidence="4" id="KW-1185">Reference proteome</keyword>
<keyword evidence="1" id="KW-0560">Oxidoreductase</keyword>
<reference evidence="3 4" key="1">
    <citation type="submission" date="2024-01" db="EMBL/GenBank/DDBJ databases">
        <title>The genome of the rayed Mediterranean limpet Patella caerulea (Linnaeus, 1758).</title>
        <authorList>
            <person name="Anh-Thu Weber A."/>
            <person name="Halstead-Nussloch G."/>
        </authorList>
    </citation>
    <scope>NUCLEOTIDE SEQUENCE [LARGE SCALE GENOMIC DNA]</scope>
    <source>
        <strain evidence="3">AATW-2023a</strain>
        <tissue evidence="3">Whole specimen</tissue>
    </source>
</reference>
<dbReference type="EMBL" id="JAZGQO010000021">
    <property type="protein sequence ID" value="KAK6166762.1"/>
    <property type="molecule type" value="Genomic_DNA"/>
</dbReference>
<accession>A0AAN8FYE0</accession>
<evidence type="ECO:0000313" key="4">
    <source>
        <dbReference type="Proteomes" id="UP001347796"/>
    </source>
</evidence>
<dbReference type="Gene3D" id="3.40.50.720">
    <property type="entry name" value="NAD(P)-binding Rossmann-like Domain"/>
    <property type="match status" value="1"/>
</dbReference>
<dbReference type="InterPro" id="IPR036291">
    <property type="entry name" value="NAD(P)-bd_dom_sf"/>
</dbReference>
<dbReference type="PRINTS" id="PR00081">
    <property type="entry name" value="GDHRDH"/>
</dbReference>
<dbReference type="PRINTS" id="PR00080">
    <property type="entry name" value="SDRFAMILY"/>
</dbReference>
<dbReference type="SUPFAM" id="SSF51735">
    <property type="entry name" value="NAD(P)-binding Rossmann-fold domains"/>
    <property type="match status" value="1"/>
</dbReference>
<comment type="similarity">
    <text evidence="2">Belongs to the short-chain dehydrogenases/reductases (SDR) family.</text>
</comment>
<dbReference type="AlphaFoldDB" id="A0AAN8FYE0"/>
<evidence type="ECO:0000256" key="1">
    <source>
        <dbReference type="ARBA" id="ARBA00023002"/>
    </source>
</evidence>
<dbReference type="PROSITE" id="PS00061">
    <property type="entry name" value="ADH_SHORT"/>
    <property type="match status" value="1"/>
</dbReference>
<dbReference type="PANTHER" id="PTHR43313:SF50">
    <property type="entry name" value="GH26015P"/>
    <property type="match status" value="1"/>
</dbReference>
<dbReference type="Pfam" id="PF00106">
    <property type="entry name" value="adh_short"/>
    <property type="match status" value="1"/>
</dbReference>
<evidence type="ECO:0000313" key="3">
    <source>
        <dbReference type="EMBL" id="KAK6166762.1"/>
    </source>
</evidence>
<sequence length="317" mass="35794">MWLYVITILIGYWTLKWFLGRLKVDNYGEKYVLVTGCDSGFGNLLAKRLDSLGFHVIAACLKQDSADDLTKASSKHLRTLQLDVTSDDDIKTALTKVKTILPPTKGLWAVVNNAGVGGGFGTVECLNRKDYTDILDVNLFGVIDVTKMFLPLVRKERGRIVNMASVSGRLSVTFTPYCIAKYGVEAFSDSLRREVYHQGIQVSILEPGCFKTNILNPTMVKDCYHRTYQQGDAACQQYYGEDFIEDCINNLIRFASSPGDINMVIDAYEHAIVARYPKYRYIVGNDANYLHRFLWTVPEWMSDFILCYNAPRPAGIK</sequence>
<dbReference type="GO" id="GO:0016491">
    <property type="term" value="F:oxidoreductase activity"/>
    <property type="evidence" value="ECO:0007669"/>
    <property type="project" value="UniProtKB-KW"/>
</dbReference>
<dbReference type="InterPro" id="IPR020904">
    <property type="entry name" value="Sc_DH/Rdtase_CS"/>
</dbReference>
<gene>
    <name evidence="3" type="ORF">SNE40_023386</name>
</gene>
<dbReference type="Proteomes" id="UP001347796">
    <property type="component" value="Unassembled WGS sequence"/>
</dbReference>
<protein>
    <submittedName>
        <fullName evidence="3">Uncharacterized protein</fullName>
    </submittedName>
</protein>
<comment type="caution">
    <text evidence="3">The sequence shown here is derived from an EMBL/GenBank/DDBJ whole genome shotgun (WGS) entry which is preliminary data.</text>
</comment>
<dbReference type="PANTHER" id="PTHR43313">
    <property type="entry name" value="SHORT-CHAIN DEHYDROGENASE/REDUCTASE FAMILY 9C"/>
    <property type="match status" value="1"/>
</dbReference>
<name>A0AAN8FYE0_PATCE</name>
<evidence type="ECO:0000256" key="2">
    <source>
        <dbReference type="RuleBase" id="RU000363"/>
    </source>
</evidence>
<proteinExistence type="inferred from homology"/>
<dbReference type="InterPro" id="IPR002347">
    <property type="entry name" value="SDR_fam"/>
</dbReference>
<organism evidence="3 4">
    <name type="scientific">Patella caerulea</name>
    <name type="common">Rayed Mediterranean limpet</name>
    <dbReference type="NCBI Taxonomy" id="87958"/>
    <lineage>
        <taxon>Eukaryota</taxon>
        <taxon>Metazoa</taxon>
        <taxon>Spiralia</taxon>
        <taxon>Lophotrochozoa</taxon>
        <taxon>Mollusca</taxon>
        <taxon>Gastropoda</taxon>
        <taxon>Patellogastropoda</taxon>
        <taxon>Patelloidea</taxon>
        <taxon>Patellidae</taxon>
        <taxon>Patella</taxon>
    </lineage>
</organism>
<dbReference type="GO" id="GO:0008202">
    <property type="term" value="P:steroid metabolic process"/>
    <property type="evidence" value="ECO:0007669"/>
    <property type="project" value="TreeGrafter"/>
</dbReference>